<feature type="domain" description="YdhG-like" evidence="1">
    <location>
        <begin position="24"/>
        <end position="113"/>
    </location>
</feature>
<name>A0ABU1TDP1_9SPHI</name>
<dbReference type="Proteomes" id="UP001247620">
    <property type="component" value="Unassembled WGS sequence"/>
</dbReference>
<dbReference type="EMBL" id="JAVDUU010000003">
    <property type="protein sequence ID" value="MDR6943463.1"/>
    <property type="molecule type" value="Genomic_DNA"/>
</dbReference>
<dbReference type="Pfam" id="PF08818">
    <property type="entry name" value="DUF1801"/>
    <property type="match status" value="1"/>
</dbReference>
<dbReference type="InterPro" id="IPR014922">
    <property type="entry name" value="YdhG-like"/>
</dbReference>
<sequence length="129" mass="14661">MRGSEFPPPKNADEYIAQQPVEFRAMLKKLRSIILTTVPQAVESISYQIPCYKYLYMLVGIGVSKKYCSFYVMNPSLVKTLKNELKDLKTSGSTIHFAPDEPLPVNLIKKIILTRAKQNEILALAKKKQ</sequence>
<dbReference type="RefSeq" id="WP_310097737.1">
    <property type="nucleotide sequence ID" value="NZ_JAVDUU010000003.1"/>
</dbReference>
<protein>
    <submittedName>
        <fullName evidence="2">Uncharacterized protein YdhG (YjbR/CyaY superfamily)</fullName>
    </submittedName>
</protein>
<evidence type="ECO:0000313" key="3">
    <source>
        <dbReference type="Proteomes" id="UP001247620"/>
    </source>
</evidence>
<evidence type="ECO:0000259" key="1">
    <source>
        <dbReference type="Pfam" id="PF08818"/>
    </source>
</evidence>
<evidence type="ECO:0000313" key="2">
    <source>
        <dbReference type="EMBL" id="MDR6943463.1"/>
    </source>
</evidence>
<dbReference type="Gene3D" id="3.90.1150.200">
    <property type="match status" value="1"/>
</dbReference>
<keyword evidence="3" id="KW-1185">Reference proteome</keyword>
<organism evidence="2 3">
    <name type="scientific">Mucilaginibacter pocheonensis</name>
    <dbReference type="NCBI Taxonomy" id="398050"/>
    <lineage>
        <taxon>Bacteria</taxon>
        <taxon>Pseudomonadati</taxon>
        <taxon>Bacteroidota</taxon>
        <taxon>Sphingobacteriia</taxon>
        <taxon>Sphingobacteriales</taxon>
        <taxon>Sphingobacteriaceae</taxon>
        <taxon>Mucilaginibacter</taxon>
    </lineage>
</organism>
<dbReference type="SUPFAM" id="SSF159888">
    <property type="entry name" value="YdhG-like"/>
    <property type="match status" value="1"/>
</dbReference>
<reference evidence="2 3" key="1">
    <citation type="submission" date="2023-07" db="EMBL/GenBank/DDBJ databases">
        <title>Sorghum-associated microbial communities from plants grown in Nebraska, USA.</title>
        <authorList>
            <person name="Schachtman D."/>
        </authorList>
    </citation>
    <scope>NUCLEOTIDE SEQUENCE [LARGE SCALE GENOMIC DNA]</scope>
    <source>
        <strain evidence="2 3">3262</strain>
    </source>
</reference>
<comment type="caution">
    <text evidence="2">The sequence shown here is derived from an EMBL/GenBank/DDBJ whole genome shotgun (WGS) entry which is preliminary data.</text>
</comment>
<proteinExistence type="predicted"/>
<accession>A0ABU1TDP1</accession>
<gene>
    <name evidence="2" type="ORF">J2W55_003316</name>
</gene>